<dbReference type="OrthoDB" id="3239593at2"/>
<sequence>MRRLLAVFGTLSMLFCGSAAAQQPEPQWQTVLDKARGQEVFWNAWGGGDVYNNYIDWVAGRVAEEYGVTLRHVKLGDTAEAVRKVLAERSAGRSTDGAVDLIWINGENFKTMKDSALLYGPFTDRLPNFKLVDTDEKPTTVLDFTVPTDGLESPWGMAKLVFVHDTAVLSDPPKSIAAILEHAKANPGRITYPAPPDFTGTTFLKQALYELVENPVDLLSPAGENFDAVTAPLWNYLDALSPLMWREGRDFPKTGTAQRQLLSDGAVDLSYSFNIGEASSAIAEGLLPDTARTYVLDGGTIGNTHFVAIPFNAAHKDGAMVVANFLLSPEAQARKAHPDIWGEQTVLSMDRLSDDDRALFENLPRGVATLSETDLGKTLPEPHPSWMVRIEEAWLKRYGS</sequence>
<dbReference type="AlphaFoldDB" id="A0A3S2Y449"/>
<dbReference type="Proteomes" id="UP000287447">
    <property type="component" value="Unassembled WGS sequence"/>
</dbReference>
<reference evidence="3" key="1">
    <citation type="submission" date="2019-01" db="EMBL/GenBank/DDBJ databases">
        <title>Gri0909 isolated from a small marine red alga.</title>
        <authorList>
            <person name="Kim J."/>
            <person name="Jeong S.E."/>
            <person name="Jeon C.O."/>
        </authorList>
    </citation>
    <scope>NUCLEOTIDE SEQUENCE [LARGE SCALE GENOMIC DNA]</scope>
    <source>
        <strain evidence="3">Gri0909</strain>
    </source>
</reference>
<proteinExistence type="predicted"/>
<keyword evidence="3" id="KW-1185">Reference proteome</keyword>
<name>A0A3S2Y449_9PROT</name>
<accession>A0A3S2Y449</accession>
<dbReference type="InterPro" id="IPR006059">
    <property type="entry name" value="SBP"/>
</dbReference>
<dbReference type="NCBIfam" id="NF008633">
    <property type="entry name" value="PRK11622.1"/>
    <property type="match status" value="1"/>
</dbReference>
<feature type="signal peptide" evidence="1">
    <location>
        <begin position="1"/>
        <end position="21"/>
    </location>
</feature>
<dbReference type="PANTHER" id="PTHR42779:SF1">
    <property type="entry name" value="PROTEIN YNJB"/>
    <property type="match status" value="1"/>
</dbReference>
<dbReference type="EMBL" id="SADE01000001">
    <property type="protein sequence ID" value="RVU38034.1"/>
    <property type="molecule type" value="Genomic_DNA"/>
</dbReference>
<protein>
    <submittedName>
        <fullName evidence="2">ABC transporter substrate-binding protein</fullName>
    </submittedName>
</protein>
<gene>
    <name evidence="2" type="ORF">EOI86_01640</name>
</gene>
<feature type="chain" id="PRO_5018595909" evidence="1">
    <location>
        <begin position="22"/>
        <end position="400"/>
    </location>
</feature>
<dbReference type="Gene3D" id="3.40.190.10">
    <property type="entry name" value="Periplasmic binding protein-like II"/>
    <property type="match status" value="2"/>
</dbReference>
<dbReference type="PANTHER" id="PTHR42779">
    <property type="entry name" value="PROTEIN YNJB"/>
    <property type="match status" value="1"/>
</dbReference>
<dbReference type="SUPFAM" id="SSF53850">
    <property type="entry name" value="Periplasmic binding protein-like II"/>
    <property type="match status" value="1"/>
</dbReference>
<comment type="caution">
    <text evidence="2">The sequence shown here is derived from an EMBL/GenBank/DDBJ whole genome shotgun (WGS) entry which is preliminary data.</text>
</comment>
<keyword evidence="1" id="KW-0732">Signal</keyword>
<organism evidence="2 3">
    <name type="scientific">Hwanghaeella grinnelliae</name>
    <dbReference type="NCBI Taxonomy" id="2500179"/>
    <lineage>
        <taxon>Bacteria</taxon>
        <taxon>Pseudomonadati</taxon>
        <taxon>Pseudomonadota</taxon>
        <taxon>Alphaproteobacteria</taxon>
        <taxon>Rhodospirillales</taxon>
        <taxon>Rhodospirillaceae</taxon>
        <taxon>Hwanghaeella</taxon>
    </lineage>
</organism>
<evidence type="ECO:0000313" key="3">
    <source>
        <dbReference type="Proteomes" id="UP000287447"/>
    </source>
</evidence>
<evidence type="ECO:0000313" key="2">
    <source>
        <dbReference type="EMBL" id="RVU38034.1"/>
    </source>
</evidence>
<dbReference type="InterPro" id="IPR027020">
    <property type="entry name" value="YnjB"/>
</dbReference>
<evidence type="ECO:0000256" key="1">
    <source>
        <dbReference type="SAM" id="SignalP"/>
    </source>
</evidence>
<dbReference type="RefSeq" id="WP_127763407.1">
    <property type="nucleotide sequence ID" value="NZ_SADE01000001.1"/>
</dbReference>
<dbReference type="PIRSF" id="PIRSF029172">
    <property type="entry name" value="UCP029172_ABC_sbc_YnjB"/>
    <property type="match status" value="1"/>
</dbReference>
<dbReference type="Pfam" id="PF13416">
    <property type="entry name" value="SBP_bac_8"/>
    <property type="match status" value="1"/>
</dbReference>